<evidence type="ECO:0000259" key="12">
    <source>
        <dbReference type="SMART" id="SM01016"/>
    </source>
</evidence>
<keyword evidence="4 9" id="KW-0547">Nucleotide-binding</keyword>
<dbReference type="Gene3D" id="3.30.1360.70">
    <property type="entry name" value="Arginyl tRNA synthetase N-terminal domain"/>
    <property type="match status" value="1"/>
</dbReference>
<evidence type="ECO:0000256" key="8">
    <source>
        <dbReference type="ARBA" id="ARBA00049339"/>
    </source>
</evidence>
<evidence type="ECO:0000256" key="10">
    <source>
        <dbReference type="SAM" id="MobiDB-lite"/>
    </source>
</evidence>
<evidence type="ECO:0000313" key="14">
    <source>
        <dbReference type="Proteomes" id="UP000034050"/>
    </source>
</evidence>
<keyword evidence="6 9" id="KW-0648">Protein biosynthesis</keyword>
<evidence type="ECO:0000256" key="9">
    <source>
        <dbReference type="RuleBase" id="RU363038"/>
    </source>
</evidence>
<evidence type="ECO:0000256" key="1">
    <source>
        <dbReference type="ARBA" id="ARBA00005594"/>
    </source>
</evidence>
<dbReference type="InterPro" id="IPR035684">
    <property type="entry name" value="ArgRS_core"/>
</dbReference>
<evidence type="ECO:0000259" key="11">
    <source>
        <dbReference type="SMART" id="SM00836"/>
    </source>
</evidence>
<comment type="similarity">
    <text evidence="1 9">Belongs to the class-I aminoacyl-tRNA synthetase family.</text>
</comment>
<evidence type="ECO:0000256" key="5">
    <source>
        <dbReference type="ARBA" id="ARBA00022840"/>
    </source>
</evidence>
<gene>
    <name evidence="13" type="ORF">UV61_C0017G0003</name>
</gene>
<dbReference type="InterPro" id="IPR005148">
    <property type="entry name" value="Arg-tRNA-synth_N"/>
</dbReference>
<name>A0A0G1CJ21_9BACT</name>
<dbReference type="SUPFAM" id="SSF47323">
    <property type="entry name" value="Anticodon-binding domain of a subclass of class I aminoacyl-tRNA synthetases"/>
    <property type="match status" value="1"/>
</dbReference>
<dbReference type="Gene3D" id="1.10.730.10">
    <property type="entry name" value="Isoleucyl-tRNA Synthetase, Domain 1"/>
    <property type="match status" value="1"/>
</dbReference>
<evidence type="ECO:0000256" key="4">
    <source>
        <dbReference type="ARBA" id="ARBA00022741"/>
    </source>
</evidence>
<dbReference type="InterPro" id="IPR014729">
    <property type="entry name" value="Rossmann-like_a/b/a_fold"/>
</dbReference>
<feature type="region of interest" description="Disordered" evidence="10">
    <location>
        <begin position="154"/>
        <end position="176"/>
    </location>
</feature>
<evidence type="ECO:0000256" key="7">
    <source>
        <dbReference type="ARBA" id="ARBA00023146"/>
    </source>
</evidence>
<dbReference type="PRINTS" id="PR01038">
    <property type="entry name" value="TRNASYNTHARG"/>
</dbReference>
<dbReference type="PANTHER" id="PTHR11956">
    <property type="entry name" value="ARGINYL-TRNA SYNTHETASE"/>
    <property type="match status" value="1"/>
</dbReference>
<proteinExistence type="inferred from homology"/>
<reference evidence="13 14" key="1">
    <citation type="journal article" date="2015" name="Nature">
        <title>rRNA introns, odd ribosomes, and small enigmatic genomes across a large radiation of phyla.</title>
        <authorList>
            <person name="Brown C.T."/>
            <person name="Hug L.A."/>
            <person name="Thomas B.C."/>
            <person name="Sharon I."/>
            <person name="Castelle C.J."/>
            <person name="Singh A."/>
            <person name="Wilkins M.J."/>
            <person name="Williams K.H."/>
            <person name="Banfield J.F."/>
        </authorList>
    </citation>
    <scope>NUCLEOTIDE SEQUENCE [LARGE SCALE GENOMIC DNA]</scope>
</reference>
<comment type="catalytic activity">
    <reaction evidence="8">
        <text>tRNA(Arg) + L-arginine + ATP = L-arginyl-tRNA(Arg) + AMP + diphosphate</text>
        <dbReference type="Rhea" id="RHEA:20301"/>
        <dbReference type="Rhea" id="RHEA-COMP:9658"/>
        <dbReference type="Rhea" id="RHEA-COMP:9673"/>
        <dbReference type="ChEBI" id="CHEBI:30616"/>
        <dbReference type="ChEBI" id="CHEBI:32682"/>
        <dbReference type="ChEBI" id="CHEBI:33019"/>
        <dbReference type="ChEBI" id="CHEBI:78442"/>
        <dbReference type="ChEBI" id="CHEBI:78513"/>
        <dbReference type="ChEBI" id="CHEBI:456215"/>
        <dbReference type="EC" id="6.1.1.19"/>
    </reaction>
</comment>
<dbReference type="Pfam" id="PF05746">
    <property type="entry name" value="DALR_1"/>
    <property type="match status" value="1"/>
</dbReference>
<dbReference type="SUPFAM" id="SSF55190">
    <property type="entry name" value="Arginyl-tRNA synthetase (ArgRS), N-terminal 'additional' domain"/>
    <property type="match status" value="1"/>
</dbReference>
<dbReference type="GO" id="GO:0004814">
    <property type="term" value="F:arginine-tRNA ligase activity"/>
    <property type="evidence" value="ECO:0007669"/>
    <property type="project" value="UniProtKB-EC"/>
</dbReference>
<dbReference type="AlphaFoldDB" id="A0A0G1CJ21"/>
<dbReference type="PATRIC" id="fig|1618446.3.peg.1312"/>
<dbReference type="InterPro" id="IPR036695">
    <property type="entry name" value="Arg-tRNA-synth_N_sf"/>
</dbReference>
<keyword evidence="5 9" id="KW-0067">ATP-binding</keyword>
<protein>
    <recommendedName>
        <fullName evidence="2">arginine--tRNA ligase</fullName>
        <ecNumber evidence="2">6.1.1.19</ecNumber>
    </recommendedName>
</protein>
<dbReference type="EC" id="6.1.1.19" evidence="2"/>
<dbReference type="Proteomes" id="UP000034050">
    <property type="component" value="Unassembled WGS sequence"/>
</dbReference>
<dbReference type="PANTHER" id="PTHR11956:SF5">
    <property type="entry name" value="ARGININE--TRNA LIGASE, CYTOPLASMIC"/>
    <property type="match status" value="1"/>
</dbReference>
<dbReference type="GO" id="GO:0006420">
    <property type="term" value="P:arginyl-tRNA aminoacylation"/>
    <property type="evidence" value="ECO:0007669"/>
    <property type="project" value="InterPro"/>
</dbReference>
<dbReference type="GO" id="GO:0005524">
    <property type="term" value="F:ATP binding"/>
    <property type="evidence" value="ECO:0007669"/>
    <property type="project" value="UniProtKB-KW"/>
</dbReference>
<comment type="caution">
    <text evidence="13">The sequence shown here is derived from an EMBL/GenBank/DDBJ whole genome shotgun (WGS) entry which is preliminary data.</text>
</comment>
<dbReference type="InterPro" id="IPR001278">
    <property type="entry name" value="Arg-tRNA-ligase"/>
</dbReference>
<keyword evidence="7 9" id="KW-0030">Aminoacyl-tRNA synthetase</keyword>
<dbReference type="InterPro" id="IPR009080">
    <property type="entry name" value="tRNAsynth_Ia_anticodon-bd"/>
</dbReference>
<dbReference type="Pfam" id="PF00750">
    <property type="entry name" value="tRNA-synt_1d"/>
    <property type="match status" value="2"/>
</dbReference>
<feature type="compositionally biased region" description="Polar residues" evidence="10">
    <location>
        <begin position="154"/>
        <end position="163"/>
    </location>
</feature>
<evidence type="ECO:0000256" key="6">
    <source>
        <dbReference type="ARBA" id="ARBA00022917"/>
    </source>
</evidence>
<dbReference type="InterPro" id="IPR008909">
    <property type="entry name" value="DALR_anticod-bd"/>
</dbReference>
<feature type="domain" description="Arginyl tRNA synthetase N-terminal" evidence="12">
    <location>
        <begin position="3"/>
        <end position="114"/>
    </location>
</feature>
<evidence type="ECO:0000256" key="3">
    <source>
        <dbReference type="ARBA" id="ARBA00022598"/>
    </source>
</evidence>
<dbReference type="SUPFAM" id="SSF52374">
    <property type="entry name" value="Nucleotidylyl transferase"/>
    <property type="match status" value="1"/>
</dbReference>
<feature type="domain" description="DALR anticodon binding" evidence="11">
    <location>
        <begin position="618"/>
        <end position="789"/>
    </location>
</feature>
<dbReference type="GO" id="GO:0005737">
    <property type="term" value="C:cytoplasm"/>
    <property type="evidence" value="ECO:0007669"/>
    <property type="project" value="InterPro"/>
</dbReference>
<organism evidence="13 14">
    <name type="scientific">Candidatus Gottesmanbacteria bacterium GW2011_GWB1_43_11</name>
    <dbReference type="NCBI Taxonomy" id="1618446"/>
    <lineage>
        <taxon>Bacteria</taxon>
        <taxon>Candidatus Gottesmaniibacteriota</taxon>
    </lineage>
</organism>
<dbReference type="STRING" id="1618446.UV61_C0017G0003"/>
<evidence type="ECO:0000256" key="2">
    <source>
        <dbReference type="ARBA" id="ARBA00012837"/>
    </source>
</evidence>
<accession>A0A0G1CJ21</accession>
<sequence length="789" mass="87718">MKIELVLLLTQIIKQLGVENVTPIVERVADLSHGDYTTNVAMVLAKQLKRSPVEIAKEIVSKFAVGSSQFAAKQSDLSTDQSGQKQSSHAPEINVLQDIEMIEVAPPGFINFSLAASTLSRTLGEVLEAKEAYGTIQPSRPKADQPLVEVISSQPSADISMSSPRKRGSKIPGQAGNDKTWKKIMVEFAHPNTHKAFHIGHLRNITTGESIIRLLESQGHEVVRVNYQGDVGMHIAKCLYGILQDQKSKISAKGGSAFGRKNQNYNPTHPPLKLRGGAGGVIEEFKNKSINEKVEYLGKMYAAGSKAFEDPSADGKKAKEEIKDINYLIYAAVQRFNKERGIEPSSTDYMKFVHGRAVEVDQVYELWVSTRKWSLDYFDSIYARVGSHYDRFYFESECLSGVDDAKEAVKKGILKESDGAIIFDGKPYGLDTRVFVNSLGLPTYEAKELALAQKEFSEFGKLDKVVHVVGPEQASFFKVTFKVEELLDIQKDQQKHLIYGWVKLKHGKMSSRSGNVVLGEWLLDEAKKAILKIVKKGNNSPQPSHFNLRGGEVPSLRLREGQGELRGVSRNEADIQEIAEKAAVAAIKYSFLKVGTLQEIAFDIEESINFNGDSGPYLQYTYARCKSVLRKATLSVIPAAESDKDGVIARSEATKQSQAQETRLPHQSDDWFAMTNKLNIEEKNILRLVERFPEVVTIAATTYAPSALCKYLYDLAGAYNTFYNKHTILGFAEEVRSSQFAVDSSKENNTKYKGIDKRTSEFRLQLTAATAQVLKNGLYLLGIEALEQM</sequence>
<keyword evidence="3 9" id="KW-0436">Ligase</keyword>
<dbReference type="Pfam" id="PF03485">
    <property type="entry name" value="Arg_tRNA_synt_N"/>
    <property type="match status" value="1"/>
</dbReference>
<dbReference type="SMART" id="SM01016">
    <property type="entry name" value="Arg_tRNA_synt_N"/>
    <property type="match status" value="1"/>
</dbReference>
<dbReference type="Gene3D" id="3.40.50.620">
    <property type="entry name" value="HUPs"/>
    <property type="match status" value="1"/>
</dbReference>
<dbReference type="SMART" id="SM00836">
    <property type="entry name" value="DALR_1"/>
    <property type="match status" value="1"/>
</dbReference>
<evidence type="ECO:0000313" key="13">
    <source>
        <dbReference type="EMBL" id="KKS85492.1"/>
    </source>
</evidence>
<dbReference type="EMBL" id="LCFD01000017">
    <property type="protein sequence ID" value="KKS85492.1"/>
    <property type="molecule type" value="Genomic_DNA"/>
</dbReference>